<dbReference type="SUPFAM" id="SSF52833">
    <property type="entry name" value="Thioredoxin-like"/>
    <property type="match status" value="1"/>
</dbReference>
<dbReference type="Proteomes" id="UP001274830">
    <property type="component" value="Unassembled WGS sequence"/>
</dbReference>
<feature type="domain" description="Phosducin" evidence="3">
    <location>
        <begin position="54"/>
        <end position="211"/>
    </location>
</feature>
<reference evidence="4" key="1">
    <citation type="submission" date="2023-07" db="EMBL/GenBank/DDBJ databases">
        <title>Black Yeasts Isolated from many extreme environments.</title>
        <authorList>
            <person name="Coleine C."/>
            <person name="Stajich J.E."/>
            <person name="Selbmann L."/>
        </authorList>
    </citation>
    <scope>NUCLEOTIDE SEQUENCE</scope>
    <source>
        <strain evidence="4">CCFEE 5485</strain>
    </source>
</reference>
<gene>
    <name evidence="4" type="ORF">LTR78_005882</name>
</gene>
<evidence type="ECO:0000313" key="4">
    <source>
        <dbReference type="EMBL" id="KAK3674413.1"/>
    </source>
</evidence>
<protein>
    <recommendedName>
        <fullName evidence="3">Phosducin domain-containing protein</fullName>
    </recommendedName>
</protein>
<name>A0AAE0WMH9_9PEZI</name>
<evidence type="ECO:0000313" key="5">
    <source>
        <dbReference type="Proteomes" id="UP001274830"/>
    </source>
</evidence>
<organism evidence="4 5">
    <name type="scientific">Recurvomyces mirabilis</name>
    <dbReference type="NCBI Taxonomy" id="574656"/>
    <lineage>
        <taxon>Eukaryota</taxon>
        <taxon>Fungi</taxon>
        <taxon>Dikarya</taxon>
        <taxon>Ascomycota</taxon>
        <taxon>Pezizomycotina</taxon>
        <taxon>Dothideomycetes</taxon>
        <taxon>Dothideomycetidae</taxon>
        <taxon>Mycosphaerellales</taxon>
        <taxon>Teratosphaeriaceae</taxon>
        <taxon>Recurvomyces</taxon>
    </lineage>
</organism>
<keyword evidence="5" id="KW-1185">Reference proteome</keyword>
<dbReference type="InterPro" id="IPR024253">
    <property type="entry name" value="Phosducin_thioredoxin-like_dom"/>
</dbReference>
<evidence type="ECO:0000259" key="3">
    <source>
        <dbReference type="Pfam" id="PF02114"/>
    </source>
</evidence>
<comment type="caution">
    <text evidence="4">The sequence shown here is derived from an EMBL/GenBank/DDBJ whole genome shotgun (WGS) entry which is preliminary data.</text>
</comment>
<dbReference type="Pfam" id="PF02114">
    <property type="entry name" value="Phosducin"/>
    <property type="match status" value="1"/>
</dbReference>
<dbReference type="AlphaFoldDB" id="A0AAE0WMH9"/>
<accession>A0AAE0WMH9</accession>
<dbReference type="PANTHER" id="PTHR45809:SF3">
    <property type="entry name" value="VIRAL IAP-ASSOCIATED FACTOR HOMOLOG"/>
    <property type="match status" value="1"/>
</dbReference>
<proteinExistence type="inferred from homology"/>
<comment type="similarity">
    <text evidence="1">Belongs to the phosducin family.</text>
</comment>
<feature type="compositionally biased region" description="Basic and acidic residues" evidence="2">
    <location>
        <begin position="220"/>
        <end position="232"/>
    </location>
</feature>
<feature type="region of interest" description="Disordered" evidence="2">
    <location>
        <begin position="220"/>
        <end position="256"/>
    </location>
</feature>
<dbReference type="GO" id="GO:0006457">
    <property type="term" value="P:protein folding"/>
    <property type="evidence" value="ECO:0007669"/>
    <property type="project" value="TreeGrafter"/>
</dbReference>
<dbReference type="GO" id="GO:0005737">
    <property type="term" value="C:cytoplasm"/>
    <property type="evidence" value="ECO:0007669"/>
    <property type="project" value="TreeGrafter"/>
</dbReference>
<dbReference type="InterPro" id="IPR051498">
    <property type="entry name" value="Phosducin-like_chap/apop_reg"/>
</dbReference>
<sequence length="256" mass="29281">MNMPDMPINVQVDPNEDTEWNDILRKHGVIPEKPPSPTPMIEEALEQARHLAQENRLEGKDLDELDELEDEEDEAFLDSYRQKRLGELQTIQTSSVYNQVYQIQKPEYSKEVTEESTKTTVLVLLTSSAGTNQASALMIPIWRELAKKWGDIKFCQMQGDLCIEGYPDRNTPTILIYKEGEIRRQIVTLQELKGMDTSLQDLEELLVGVGAVKLGDVRLRKKDEEEGEERRKAMWQGERNGGAKKGTDDGEDSDWE</sequence>
<dbReference type="PANTHER" id="PTHR45809">
    <property type="entry name" value="VIRAL IAP-ASSOCIATED FACTOR HOMOLOG"/>
    <property type="match status" value="1"/>
</dbReference>
<dbReference type="EMBL" id="JAUTXT010000020">
    <property type="protein sequence ID" value="KAK3674413.1"/>
    <property type="molecule type" value="Genomic_DNA"/>
</dbReference>
<dbReference type="Gene3D" id="3.40.30.10">
    <property type="entry name" value="Glutaredoxin"/>
    <property type="match status" value="1"/>
</dbReference>
<evidence type="ECO:0000256" key="2">
    <source>
        <dbReference type="SAM" id="MobiDB-lite"/>
    </source>
</evidence>
<evidence type="ECO:0000256" key="1">
    <source>
        <dbReference type="ARBA" id="ARBA00009686"/>
    </source>
</evidence>
<dbReference type="InterPro" id="IPR036249">
    <property type="entry name" value="Thioredoxin-like_sf"/>
</dbReference>